<dbReference type="Proteomes" id="UP000320333">
    <property type="component" value="Unassembled WGS sequence"/>
</dbReference>
<dbReference type="Gene3D" id="3.30.470.20">
    <property type="entry name" value="ATP-grasp fold, B domain"/>
    <property type="match status" value="1"/>
</dbReference>
<feature type="binding site" evidence="11">
    <location>
        <position position="447"/>
    </location>
    <ligand>
        <name>ATP</name>
        <dbReference type="ChEBI" id="CHEBI:30616"/>
    </ligand>
</feature>
<feature type="binding site" evidence="11">
    <location>
        <position position="297"/>
    </location>
    <ligand>
        <name>ATP</name>
        <dbReference type="ChEBI" id="CHEBI:30616"/>
    </ligand>
</feature>
<feature type="binding site" evidence="11">
    <location>
        <position position="414"/>
    </location>
    <ligand>
        <name>ATP</name>
        <dbReference type="ChEBI" id="CHEBI:30616"/>
    </ligand>
</feature>
<dbReference type="STRING" id="246404.A0A507FQ77"/>
<dbReference type="Gene3D" id="3.30.1490.80">
    <property type="match status" value="1"/>
</dbReference>
<feature type="binding site" evidence="11">
    <location>
        <position position="439"/>
    </location>
    <ligand>
        <name>substrate</name>
    </ligand>
</feature>
<evidence type="ECO:0000256" key="3">
    <source>
        <dbReference type="ARBA" id="ARBA00011738"/>
    </source>
</evidence>
<dbReference type="PANTHER" id="PTHR11130:SF0">
    <property type="entry name" value="GLUTATHIONE SYNTHETASE"/>
    <property type="match status" value="1"/>
</dbReference>
<keyword evidence="4 10" id="KW-0436">Ligase</keyword>
<comment type="catalytic activity">
    <reaction evidence="10">
        <text>gamma-L-glutamyl-L-cysteine + glycine + ATP = glutathione + ADP + phosphate + H(+)</text>
        <dbReference type="Rhea" id="RHEA:13557"/>
        <dbReference type="ChEBI" id="CHEBI:15378"/>
        <dbReference type="ChEBI" id="CHEBI:30616"/>
        <dbReference type="ChEBI" id="CHEBI:43474"/>
        <dbReference type="ChEBI" id="CHEBI:57305"/>
        <dbReference type="ChEBI" id="CHEBI:57925"/>
        <dbReference type="ChEBI" id="CHEBI:58173"/>
        <dbReference type="ChEBI" id="CHEBI:456216"/>
        <dbReference type="EC" id="6.3.2.3"/>
    </reaction>
</comment>
<evidence type="ECO:0000256" key="2">
    <source>
        <dbReference type="ARBA" id="ARBA00010385"/>
    </source>
</evidence>
<protein>
    <recommendedName>
        <fullName evidence="10">Glutathione synthetase</fullName>
        <shortName evidence="10">GSH-S</shortName>
        <ecNumber evidence="10">6.3.2.3</ecNumber>
    </recommendedName>
</protein>
<keyword evidence="7 10" id="KW-0547">Nucleotide-binding</keyword>
<comment type="similarity">
    <text evidence="2 10">Belongs to the eukaryotic GSH synthase family.</text>
</comment>
<dbReference type="InterPro" id="IPR014042">
    <property type="entry name" value="Glutathione_synthase_a-hlx"/>
</dbReference>
<dbReference type="GO" id="GO:0043295">
    <property type="term" value="F:glutathione binding"/>
    <property type="evidence" value="ECO:0007669"/>
    <property type="project" value="UniProtKB-UniRule"/>
</dbReference>
<gene>
    <name evidence="15" type="primary">GSH2</name>
    <name evidence="15" type="ORF">CcCBS67573_g01265</name>
</gene>
<comment type="caution">
    <text evidence="15">The sequence shown here is derived from an EMBL/GenBank/DDBJ whole genome shotgun (WGS) entry which is preliminary data.</text>
</comment>
<organism evidence="15 16">
    <name type="scientific">Chytriomyces confervae</name>
    <dbReference type="NCBI Taxonomy" id="246404"/>
    <lineage>
        <taxon>Eukaryota</taxon>
        <taxon>Fungi</taxon>
        <taxon>Fungi incertae sedis</taxon>
        <taxon>Chytridiomycota</taxon>
        <taxon>Chytridiomycota incertae sedis</taxon>
        <taxon>Chytridiomycetes</taxon>
        <taxon>Chytridiales</taxon>
        <taxon>Chytriomycetaceae</taxon>
        <taxon>Chytriomyces</taxon>
    </lineage>
</organism>
<dbReference type="EMBL" id="QEAP01000020">
    <property type="protein sequence ID" value="TPX77486.1"/>
    <property type="molecule type" value="Genomic_DNA"/>
</dbReference>
<sequence>MEDLRDIAVDWAVLNGLVMAQNHANSAADRAVSHAPFSLVPARIPRTCFDSAVKLQPLFNALVHAVSSDAAFVKEVMDSLSTVDDFIAKCYKVYVQAVVQESPSQSITLGIHRSDYLLHKNEAAARIDIQQVELNTIASSFGCLSTKTTELHKFLYERADTAKDYNLPSNNALQGLTKGLARAWELYGSPTAVVVMVVQPGERNSFDQRWLENTLFTQYGVKMLRKSLLELQQQGKLVGSERKLILNGETEVAVAYFRAGYAPTDYPSEKEWDARLLVERSYAVKCPNITYHLVGSKKIQQILAQPKILDKFVPHRGHAELLRSCFTGLYPLDSSAEGKAAYKMALQQPERFVMKPQREGGGNNIYGMDVKVALEKLSPVERNAYILMELICPPPARGVLVRQGQIIQGDVISELGVYGVWISEGDVVHMNETVGHLLRTKVAESHEGGVAAGYSVLDSPNLV</sequence>
<dbReference type="NCBIfam" id="TIGR01986">
    <property type="entry name" value="glut_syn_euk"/>
    <property type="match status" value="1"/>
</dbReference>
<evidence type="ECO:0000256" key="8">
    <source>
        <dbReference type="ARBA" id="ARBA00022840"/>
    </source>
</evidence>
<feature type="binding site" evidence="11">
    <location>
        <position position="208"/>
    </location>
    <ligand>
        <name>substrate</name>
    </ligand>
</feature>
<evidence type="ECO:0000313" key="15">
    <source>
        <dbReference type="EMBL" id="TPX77486.1"/>
    </source>
</evidence>
<dbReference type="GO" id="GO:0005829">
    <property type="term" value="C:cytosol"/>
    <property type="evidence" value="ECO:0007669"/>
    <property type="project" value="TreeGrafter"/>
</dbReference>
<feature type="binding site" evidence="11">
    <location>
        <position position="441"/>
    </location>
    <ligand>
        <name>ATP</name>
        <dbReference type="ChEBI" id="CHEBI:30616"/>
    </ligand>
</feature>
<evidence type="ECO:0000313" key="16">
    <source>
        <dbReference type="Proteomes" id="UP000320333"/>
    </source>
</evidence>
<feature type="binding site" evidence="12">
    <location>
        <position position="135"/>
    </location>
    <ligand>
        <name>Mg(2+)</name>
        <dbReference type="ChEBI" id="CHEBI:18420"/>
    </ligand>
</feature>
<keyword evidence="8 10" id="KW-0067">ATP-binding</keyword>
<feature type="binding site" evidence="13">
    <location>
        <begin position="258"/>
        <end position="261"/>
    </location>
    <ligand>
        <name>substrate</name>
    </ligand>
</feature>
<dbReference type="FunFam" id="3.30.1490.50:FF:000002">
    <property type="entry name" value="Glutathione synthetase"/>
    <property type="match status" value="1"/>
</dbReference>
<dbReference type="InterPro" id="IPR014049">
    <property type="entry name" value="Glutathione_synthase_N_euk"/>
</dbReference>
<dbReference type="GO" id="GO:0005524">
    <property type="term" value="F:ATP binding"/>
    <property type="evidence" value="ECO:0007669"/>
    <property type="project" value="UniProtKB-UniRule"/>
</dbReference>
<dbReference type="Gene3D" id="3.40.50.1760">
    <property type="entry name" value="Glutathione synthase, substrate-binding domain superfamily, eukaryotic"/>
    <property type="match status" value="1"/>
</dbReference>
<dbReference type="EC" id="6.3.2.3" evidence="10"/>
<dbReference type="SUPFAM" id="SSF52440">
    <property type="entry name" value="PreATP-grasp domain"/>
    <property type="match status" value="1"/>
</dbReference>
<comment type="cofactor">
    <cofactor evidence="10 12">
        <name>Mg(2+)</name>
        <dbReference type="ChEBI" id="CHEBI:18420"/>
    </cofactor>
    <text evidence="10 12">Binds 1 Mg(2+) ion per subunit.</text>
</comment>
<evidence type="ECO:0000256" key="11">
    <source>
        <dbReference type="PIRSR" id="PIRSR001558-1"/>
    </source>
</evidence>
<evidence type="ECO:0000256" key="13">
    <source>
        <dbReference type="PIRSR" id="PIRSR001558-3"/>
    </source>
</evidence>
<feature type="domain" description="Glutathione synthase substrate-binding" evidence="14">
    <location>
        <begin position="192"/>
        <end position="294"/>
    </location>
</feature>
<dbReference type="SUPFAM" id="SSF56059">
    <property type="entry name" value="Glutathione synthetase ATP-binding domain-like"/>
    <property type="match status" value="1"/>
</dbReference>
<evidence type="ECO:0000259" key="14">
    <source>
        <dbReference type="Pfam" id="PF03199"/>
    </source>
</evidence>
<feature type="binding site" evidence="11">
    <location>
        <begin position="355"/>
        <end position="364"/>
    </location>
    <ligand>
        <name>ATP</name>
        <dbReference type="ChEBI" id="CHEBI:30616"/>
    </ligand>
</feature>
<dbReference type="PANTHER" id="PTHR11130">
    <property type="entry name" value="GLUTATHIONE SYNTHETASE"/>
    <property type="match status" value="1"/>
</dbReference>
<dbReference type="InterPro" id="IPR037013">
    <property type="entry name" value="GSH-S_sub-bd_sf"/>
</dbReference>
<dbReference type="GO" id="GO:0000287">
    <property type="term" value="F:magnesium ion binding"/>
    <property type="evidence" value="ECO:0007669"/>
    <property type="project" value="UniProtKB-UniRule"/>
</dbReference>
<evidence type="ECO:0000256" key="5">
    <source>
        <dbReference type="ARBA" id="ARBA00022684"/>
    </source>
</evidence>
<evidence type="ECO:0000256" key="4">
    <source>
        <dbReference type="ARBA" id="ARBA00022598"/>
    </source>
</evidence>
<accession>A0A507FQ77</accession>
<dbReference type="Gene3D" id="3.30.1490.50">
    <property type="match status" value="1"/>
</dbReference>
<name>A0A507FQ77_9FUNG</name>
<dbReference type="InterPro" id="IPR016185">
    <property type="entry name" value="PreATP-grasp_dom_sf"/>
</dbReference>
<keyword evidence="5 10" id="KW-0317">Glutathione biosynthesis</keyword>
<dbReference type="InterPro" id="IPR005615">
    <property type="entry name" value="Glutathione_synthase"/>
</dbReference>
<keyword evidence="9 10" id="KW-0460">Magnesium</keyword>
<evidence type="ECO:0000256" key="10">
    <source>
        <dbReference type="PIRNR" id="PIRNR001558"/>
    </source>
</evidence>
<dbReference type="AlphaFoldDB" id="A0A507FQ77"/>
<feature type="binding site" evidence="11">
    <location>
        <position position="113"/>
    </location>
    <ligand>
        <name>substrate</name>
    </ligand>
</feature>
<dbReference type="FunFam" id="3.40.50.1760:FF:000001">
    <property type="entry name" value="Glutathione synthetase"/>
    <property type="match status" value="1"/>
</dbReference>
<dbReference type="UniPathway" id="UPA00142">
    <property type="reaction ID" value="UER00210"/>
</dbReference>
<evidence type="ECO:0000256" key="7">
    <source>
        <dbReference type="ARBA" id="ARBA00022741"/>
    </source>
</evidence>
<feature type="binding site" evidence="13">
    <location>
        <begin position="137"/>
        <end position="140"/>
    </location>
    <ligand>
        <name>substrate</name>
    </ligand>
</feature>
<reference evidence="15 16" key="1">
    <citation type="journal article" date="2019" name="Sci. Rep.">
        <title>Comparative genomics of chytrid fungi reveal insights into the obligate biotrophic and pathogenic lifestyle of Synchytrium endobioticum.</title>
        <authorList>
            <person name="van de Vossenberg B.T.L.H."/>
            <person name="Warris S."/>
            <person name="Nguyen H.D.T."/>
            <person name="van Gent-Pelzer M.P.E."/>
            <person name="Joly D.L."/>
            <person name="van de Geest H.C."/>
            <person name="Bonants P.J.M."/>
            <person name="Smith D.S."/>
            <person name="Levesque C.A."/>
            <person name="van der Lee T.A.J."/>
        </authorList>
    </citation>
    <scope>NUCLEOTIDE SEQUENCE [LARGE SCALE GENOMIC DNA]</scope>
    <source>
        <strain evidence="15 16">CBS 675.73</strain>
    </source>
</reference>
<dbReference type="Pfam" id="PF03199">
    <property type="entry name" value="GSH_synthase"/>
    <property type="match status" value="1"/>
</dbReference>
<feature type="binding site" evidence="11">
    <location>
        <begin position="388"/>
        <end position="391"/>
    </location>
    <ligand>
        <name>ATP</name>
        <dbReference type="ChEBI" id="CHEBI:30616"/>
    </ligand>
</feature>
<dbReference type="Pfam" id="PF03917">
    <property type="entry name" value="GSH_synth_ATP"/>
    <property type="match status" value="1"/>
</dbReference>
<feature type="binding site" evidence="12">
    <location>
        <position position="133"/>
    </location>
    <ligand>
        <name>Mg(2+)</name>
        <dbReference type="ChEBI" id="CHEBI:18420"/>
    </ligand>
</feature>
<feature type="binding site" evidence="11">
    <location>
        <position position="133"/>
    </location>
    <ligand>
        <name>ATP</name>
        <dbReference type="ChEBI" id="CHEBI:30616"/>
    </ligand>
</feature>
<dbReference type="Gene3D" id="1.10.1080.10">
    <property type="entry name" value="Glutathione Synthetase, Chain A, domain 3"/>
    <property type="match status" value="1"/>
</dbReference>
<dbReference type="InterPro" id="IPR014709">
    <property type="entry name" value="Glutathione_synthase_C_euk"/>
</dbReference>
<comment type="subunit">
    <text evidence="3">Homodimer.</text>
</comment>
<evidence type="ECO:0000256" key="12">
    <source>
        <dbReference type="PIRSR" id="PIRSR001558-2"/>
    </source>
</evidence>
<feature type="binding site" evidence="11">
    <location>
        <position position="366"/>
    </location>
    <ligand>
        <name>ATP</name>
        <dbReference type="ChEBI" id="CHEBI:30616"/>
    </ligand>
</feature>
<dbReference type="GO" id="GO:0004363">
    <property type="term" value="F:glutathione synthase activity"/>
    <property type="evidence" value="ECO:0007669"/>
    <property type="project" value="UniProtKB-UniRule"/>
</dbReference>
<feature type="binding site" evidence="13">
    <location>
        <begin position="202"/>
        <end position="204"/>
    </location>
    <ligand>
        <name>substrate</name>
    </ligand>
</feature>
<dbReference type="PIRSF" id="PIRSF001558">
    <property type="entry name" value="GSHase"/>
    <property type="match status" value="1"/>
</dbReference>
<evidence type="ECO:0000256" key="9">
    <source>
        <dbReference type="ARBA" id="ARBA00022842"/>
    </source>
</evidence>
<feature type="binding site" evidence="12">
    <location>
        <position position="359"/>
    </location>
    <ligand>
        <name>Mg(2+)</name>
        <dbReference type="ChEBI" id="CHEBI:18420"/>
    </ligand>
</feature>
<comment type="pathway">
    <text evidence="1 10">Sulfur metabolism; glutathione biosynthesis; glutathione from L-cysteine and L-glutamate: step 2/2.</text>
</comment>
<dbReference type="InterPro" id="IPR004887">
    <property type="entry name" value="GSH_synth_subst-bd"/>
</dbReference>
<evidence type="ECO:0000256" key="6">
    <source>
        <dbReference type="ARBA" id="ARBA00022723"/>
    </source>
</evidence>
<keyword evidence="16" id="KW-1185">Reference proteome</keyword>
<keyword evidence="6 10" id="KW-0479">Metal-binding</keyword>
<evidence type="ECO:0000256" key="1">
    <source>
        <dbReference type="ARBA" id="ARBA00004965"/>
    </source>
</evidence>
<feature type="binding site" evidence="13">
    <location>
        <begin position="450"/>
        <end position="451"/>
    </location>
    <ligand>
        <name>substrate</name>
    </ligand>
</feature>
<dbReference type="OrthoDB" id="2020073at2759"/>
<proteinExistence type="inferred from homology"/>